<keyword evidence="4" id="KW-0749">Sporulation</keyword>
<comment type="subcellular location">
    <subcellularLocation>
        <location evidence="1">Cell septum</location>
    </subcellularLocation>
</comment>
<evidence type="ECO:0000256" key="6">
    <source>
        <dbReference type="ARBA" id="ARBA00023306"/>
    </source>
</evidence>
<evidence type="ECO:0000256" key="2">
    <source>
        <dbReference type="ARBA" id="ARBA00009323"/>
    </source>
</evidence>
<keyword evidence="3" id="KW-0132">Cell division</keyword>
<evidence type="ECO:0000256" key="5">
    <source>
        <dbReference type="ARBA" id="ARBA00023210"/>
    </source>
</evidence>
<proteinExistence type="inferred from homology"/>
<keyword evidence="9" id="KW-1185">Reference proteome</keyword>
<organism evidence="8 9">
    <name type="scientific">Streptomyces zhihengii</name>
    <dbReference type="NCBI Taxonomy" id="1818004"/>
    <lineage>
        <taxon>Bacteria</taxon>
        <taxon>Bacillati</taxon>
        <taxon>Actinomycetota</taxon>
        <taxon>Actinomycetes</taxon>
        <taxon>Kitasatosporales</taxon>
        <taxon>Streptomycetaceae</taxon>
        <taxon>Streptomyces</taxon>
    </lineage>
</organism>
<dbReference type="Gene3D" id="2.30.31.20">
    <property type="entry name" value="Sporulation-specific cell division protein SsgB"/>
    <property type="match status" value="1"/>
</dbReference>
<dbReference type="InterPro" id="IPR006776">
    <property type="entry name" value="SsgB"/>
</dbReference>
<evidence type="ECO:0000256" key="4">
    <source>
        <dbReference type="ARBA" id="ARBA00022969"/>
    </source>
</evidence>
<dbReference type="RefSeq" id="WP_205374990.1">
    <property type="nucleotide sequence ID" value="NZ_JBHSPS010000061.1"/>
</dbReference>
<dbReference type="InterPro" id="IPR038658">
    <property type="entry name" value="SsgB_sf"/>
</dbReference>
<gene>
    <name evidence="8" type="ORF">JE024_20565</name>
</gene>
<keyword evidence="5" id="KW-0717">Septation</keyword>
<evidence type="ECO:0000313" key="9">
    <source>
        <dbReference type="Proteomes" id="UP000664109"/>
    </source>
</evidence>
<keyword evidence="6" id="KW-0131">Cell cycle</keyword>
<dbReference type="Proteomes" id="UP000664109">
    <property type="component" value="Unassembled WGS sequence"/>
</dbReference>
<name>A0ABS2UUV1_9ACTN</name>
<evidence type="ECO:0000256" key="3">
    <source>
        <dbReference type="ARBA" id="ARBA00022618"/>
    </source>
</evidence>
<dbReference type="EMBL" id="JAFEJA010000001">
    <property type="protein sequence ID" value="MBM9621089.1"/>
    <property type="molecule type" value="Genomic_DNA"/>
</dbReference>
<protein>
    <submittedName>
        <fullName evidence="8">SsgA family sporulation/cell division regulator</fullName>
    </submittedName>
</protein>
<feature type="region of interest" description="Disordered" evidence="7">
    <location>
        <begin position="115"/>
        <end position="149"/>
    </location>
</feature>
<evidence type="ECO:0000313" key="8">
    <source>
        <dbReference type="EMBL" id="MBM9621089.1"/>
    </source>
</evidence>
<reference evidence="8 9" key="1">
    <citation type="journal article" date="2016" name="Arch. Microbiol.">
        <title>Streptomyces zhihengii sp. nov., isolated from rhizospheric soil of Psammosilene tunicoides.</title>
        <authorList>
            <person name="Huang M.J."/>
            <person name="Fei J.J."/>
            <person name="Salam N."/>
            <person name="Kim C.J."/>
            <person name="Hozzein W.N."/>
            <person name="Xiao M."/>
            <person name="Huang H.Q."/>
            <person name="Li W.J."/>
        </authorList>
    </citation>
    <scope>NUCLEOTIDE SEQUENCE [LARGE SCALE GENOMIC DNA]</scope>
    <source>
        <strain evidence="8 9">YIM T102</strain>
    </source>
</reference>
<evidence type="ECO:0000256" key="7">
    <source>
        <dbReference type="SAM" id="MobiDB-lite"/>
    </source>
</evidence>
<evidence type="ECO:0000256" key="1">
    <source>
        <dbReference type="ARBA" id="ARBA00004431"/>
    </source>
</evidence>
<accession>A0ABS2UUV1</accession>
<comment type="caution">
    <text evidence="8">The sequence shown here is derived from an EMBL/GenBank/DDBJ whole genome shotgun (WGS) entry which is preliminary data.</text>
</comment>
<dbReference type="Pfam" id="PF04686">
    <property type="entry name" value="SsgA"/>
    <property type="match status" value="1"/>
</dbReference>
<comment type="similarity">
    <text evidence="2">Belongs to the SsgA family.</text>
</comment>
<sequence length="149" mass="15730">MSPAVMENARGRIVTDAPQYRPVRVSLRYDPTEDPASVCFSFPSGREWTFPRELLETGLKAPVRRGDIEVWPCGRVQAVVEFHTRDGVAVVQFEAKTLLRFLRHTYAVAATAPGTAPTAATAPGGGPATAAPAAAAPAAEPTTPTATTA</sequence>